<proteinExistence type="predicted"/>
<dbReference type="AlphaFoldDB" id="A0A9J5YM17"/>
<name>A0A9J5YM17_SOLCO</name>
<reference evidence="1 2" key="1">
    <citation type="submission" date="2020-09" db="EMBL/GenBank/DDBJ databases">
        <title>De no assembly of potato wild relative species, Solanum commersonii.</title>
        <authorList>
            <person name="Cho K."/>
        </authorList>
    </citation>
    <scope>NUCLEOTIDE SEQUENCE [LARGE SCALE GENOMIC DNA]</scope>
    <source>
        <strain evidence="1">LZ3.2</strain>
        <tissue evidence="1">Leaf</tissue>
    </source>
</reference>
<evidence type="ECO:0000313" key="1">
    <source>
        <dbReference type="EMBL" id="KAG5601433.1"/>
    </source>
</evidence>
<protein>
    <submittedName>
        <fullName evidence="1">Uncharacterized protein</fullName>
    </submittedName>
</protein>
<accession>A0A9J5YM17</accession>
<gene>
    <name evidence="1" type="ORF">H5410_032803</name>
</gene>
<dbReference type="Gene3D" id="3.20.20.80">
    <property type="entry name" value="Glycosidases"/>
    <property type="match status" value="1"/>
</dbReference>
<sequence length="73" mass="8886">MDLLVQISRGINFPRWVYQEPWYFMFFSLEMYYECSAGSDLEVMVVIPNDQLSAMNYYDRAKDWVKHNVTRYN</sequence>
<dbReference type="Proteomes" id="UP000824120">
    <property type="component" value="Chromosome 6"/>
</dbReference>
<comment type="caution">
    <text evidence="1">The sequence shown here is derived from an EMBL/GenBank/DDBJ whole genome shotgun (WGS) entry which is preliminary data.</text>
</comment>
<organism evidence="1 2">
    <name type="scientific">Solanum commersonii</name>
    <name type="common">Commerson's wild potato</name>
    <name type="synonym">Commerson's nightshade</name>
    <dbReference type="NCBI Taxonomy" id="4109"/>
    <lineage>
        <taxon>Eukaryota</taxon>
        <taxon>Viridiplantae</taxon>
        <taxon>Streptophyta</taxon>
        <taxon>Embryophyta</taxon>
        <taxon>Tracheophyta</taxon>
        <taxon>Spermatophyta</taxon>
        <taxon>Magnoliopsida</taxon>
        <taxon>eudicotyledons</taxon>
        <taxon>Gunneridae</taxon>
        <taxon>Pentapetalae</taxon>
        <taxon>asterids</taxon>
        <taxon>lamiids</taxon>
        <taxon>Solanales</taxon>
        <taxon>Solanaceae</taxon>
        <taxon>Solanoideae</taxon>
        <taxon>Solaneae</taxon>
        <taxon>Solanum</taxon>
    </lineage>
</organism>
<dbReference type="EMBL" id="JACXVP010000006">
    <property type="protein sequence ID" value="KAG5601433.1"/>
    <property type="molecule type" value="Genomic_DNA"/>
</dbReference>
<dbReference type="OrthoDB" id="1932173at2759"/>
<keyword evidence="2" id="KW-1185">Reference proteome</keyword>
<evidence type="ECO:0000313" key="2">
    <source>
        <dbReference type="Proteomes" id="UP000824120"/>
    </source>
</evidence>